<dbReference type="InterPro" id="IPR004358">
    <property type="entry name" value="Sig_transdc_His_kin-like_C"/>
</dbReference>
<evidence type="ECO:0000256" key="1">
    <source>
        <dbReference type="ARBA" id="ARBA00000085"/>
    </source>
</evidence>
<dbReference type="PROSITE" id="PS50109">
    <property type="entry name" value="HIS_KIN"/>
    <property type="match status" value="1"/>
</dbReference>
<dbReference type="InterPro" id="IPR000700">
    <property type="entry name" value="PAS-assoc_C"/>
</dbReference>
<dbReference type="Pfam" id="PF00989">
    <property type="entry name" value="PAS"/>
    <property type="match status" value="1"/>
</dbReference>
<dbReference type="Gene3D" id="1.10.287.130">
    <property type="match status" value="1"/>
</dbReference>
<dbReference type="InterPro" id="IPR035965">
    <property type="entry name" value="PAS-like_dom_sf"/>
</dbReference>
<dbReference type="PRINTS" id="PR00344">
    <property type="entry name" value="BCTRLSENSOR"/>
</dbReference>
<evidence type="ECO:0000256" key="2">
    <source>
        <dbReference type="ARBA" id="ARBA00012438"/>
    </source>
</evidence>
<dbReference type="SUPFAM" id="SSF55785">
    <property type="entry name" value="PYP-like sensor domain (PAS domain)"/>
    <property type="match status" value="1"/>
</dbReference>
<dbReference type="InterPro" id="IPR036890">
    <property type="entry name" value="HATPase_C_sf"/>
</dbReference>
<name>A0A941VYI3_9BACT</name>
<dbReference type="InterPro" id="IPR000014">
    <property type="entry name" value="PAS"/>
</dbReference>
<dbReference type="InterPro" id="IPR036097">
    <property type="entry name" value="HisK_dim/P_sf"/>
</dbReference>
<reference evidence="12" key="1">
    <citation type="journal article" date="2021" name="ISME J.">
        <title>Fine-scale metabolic discontinuity in a stratified prokaryote microbiome of a Red Sea deep halocline.</title>
        <authorList>
            <person name="Michoud G."/>
            <person name="Ngugi D.K."/>
            <person name="Barozzi A."/>
            <person name="Merlino G."/>
            <person name="Calleja M.L."/>
            <person name="Delgado-Huertas A."/>
            <person name="Moran X.A.G."/>
            <person name="Daffonchio D."/>
        </authorList>
    </citation>
    <scope>NUCLEOTIDE SEQUENCE</scope>
    <source>
        <strain evidence="12">SuakinDeep_MAG55_1</strain>
    </source>
</reference>
<keyword evidence="8" id="KW-0902">Two-component regulatory system</keyword>
<feature type="domain" description="Histidine kinase" evidence="9">
    <location>
        <begin position="221"/>
        <end position="432"/>
    </location>
</feature>
<keyword evidence="3" id="KW-0597">Phosphoprotein</keyword>
<dbReference type="GO" id="GO:0000155">
    <property type="term" value="F:phosphorelay sensor kinase activity"/>
    <property type="evidence" value="ECO:0007669"/>
    <property type="project" value="InterPro"/>
</dbReference>
<dbReference type="Gene3D" id="3.30.450.20">
    <property type="entry name" value="PAS domain"/>
    <property type="match status" value="1"/>
</dbReference>
<dbReference type="Pfam" id="PF00512">
    <property type="entry name" value="HisKA"/>
    <property type="match status" value="1"/>
</dbReference>
<evidence type="ECO:0000256" key="5">
    <source>
        <dbReference type="ARBA" id="ARBA00022741"/>
    </source>
</evidence>
<evidence type="ECO:0000259" key="10">
    <source>
        <dbReference type="PROSITE" id="PS50112"/>
    </source>
</evidence>
<evidence type="ECO:0000313" key="13">
    <source>
        <dbReference type="Proteomes" id="UP000722750"/>
    </source>
</evidence>
<accession>A0A941VYI3</accession>
<feature type="domain" description="PAC" evidence="11">
    <location>
        <begin position="155"/>
        <end position="208"/>
    </location>
</feature>
<keyword evidence="6 12" id="KW-0418">Kinase</keyword>
<proteinExistence type="predicted"/>
<dbReference type="SMART" id="SM00388">
    <property type="entry name" value="HisKA"/>
    <property type="match status" value="1"/>
</dbReference>
<dbReference type="Pfam" id="PF02518">
    <property type="entry name" value="HATPase_c"/>
    <property type="match status" value="1"/>
</dbReference>
<dbReference type="GO" id="GO:0005524">
    <property type="term" value="F:ATP binding"/>
    <property type="evidence" value="ECO:0007669"/>
    <property type="project" value="UniProtKB-KW"/>
</dbReference>
<dbReference type="EMBL" id="JAANXD010000006">
    <property type="protein sequence ID" value="MBS1257089.1"/>
    <property type="molecule type" value="Genomic_DNA"/>
</dbReference>
<dbReference type="PROSITE" id="PS50113">
    <property type="entry name" value="PAC"/>
    <property type="match status" value="1"/>
</dbReference>
<dbReference type="PROSITE" id="PS50112">
    <property type="entry name" value="PAS"/>
    <property type="match status" value="1"/>
</dbReference>
<dbReference type="EC" id="2.7.13.3" evidence="2"/>
<dbReference type="AlphaFoldDB" id="A0A941VYI3"/>
<evidence type="ECO:0000259" key="11">
    <source>
        <dbReference type="PROSITE" id="PS50113"/>
    </source>
</evidence>
<dbReference type="InterPro" id="IPR003661">
    <property type="entry name" value="HisK_dim/P_dom"/>
</dbReference>
<comment type="caution">
    <text evidence="12">The sequence shown here is derived from an EMBL/GenBank/DDBJ whole genome shotgun (WGS) entry which is preliminary data.</text>
</comment>
<organism evidence="12 13">
    <name type="scientific">Candidatus Scalindua arabica</name>
    <dbReference type="NCBI Taxonomy" id="1127984"/>
    <lineage>
        <taxon>Bacteria</taxon>
        <taxon>Pseudomonadati</taxon>
        <taxon>Planctomycetota</taxon>
        <taxon>Candidatus Brocadiia</taxon>
        <taxon>Candidatus Brocadiales</taxon>
        <taxon>Candidatus Scalinduaceae</taxon>
        <taxon>Candidatus Scalindua</taxon>
    </lineage>
</organism>
<feature type="domain" description="PAS" evidence="10">
    <location>
        <begin position="84"/>
        <end position="129"/>
    </location>
</feature>
<gene>
    <name evidence="12" type="ORF">MAG551_00124</name>
</gene>
<evidence type="ECO:0000256" key="4">
    <source>
        <dbReference type="ARBA" id="ARBA00022679"/>
    </source>
</evidence>
<evidence type="ECO:0000313" key="12">
    <source>
        <dbReference type="EMBL" id="MBS1257089.1"/>
    </source>
</evidence>
<dbReference type="SMART" id="SM00387">
    <property type="entry name" value="HATPase_c"/>
    <property type="match status" value="1"/>
</dbReference>
<evidence type="ECO:0000256" key="7">
    <source>
        <dbReference type="ARBA" id="ARBA00022840"/>
    </source>
</evidence>
<evidence type="ECO:0000256" key="6">
    <source>
        <dbReference type="ARBA" id="ARBA00022777"/>
    </source>
</evidence>
<dbReference type="InterPro" id="IPR005467">
    <property type="entry name" value="His_kinase_dom"/>
</dbReference>
<dbReference type="Proteomes" id="UP000722750">
    <property type="component" value="Unassembled WGS sequence"/>
</dbReference>
<dbReference type="CDD" id="cd00082">
    <property type="entry name" value="HisKA"/>
    <property type="match status" value="1"/>
</dbReference>
<sequence>MAYQGGRKNGKGNKMMRNSSSYKEKMKQFNNVKELLTVFDSFNTYAQKLEGSYTQLQDRVKEIDREMAYTNECLNNKVQELDNQTRFLNSILGSMHSSVVAVDTDGKIVTFNKVAEETLNVVARDVLGKDIKSALGHIGGFVDLLSESMSKRENIDNVKRMIEIDDGKTRRIESSISVLKDESGTITGVVEIFQDLSEICELKGRLNSANDLVSIGTMAASIAHEIRNPLNGIEGFACLLERELEGDSLRLVKYIIKGTKNINKIVTDLLFLARPIKLNQRKYELSKIIDKALLFAYQELGQKGNRDIQIEKDYGCDDFVLCDPDRLQQAFLNILLNAIQSMPEGGQIKVFTRKSDTNDIPKIQIGFVDTGNGIKESTIEKIFEPFFTTKDGGTGLGLAIVRKIIELHEGRINILSEHKKGTTILVNLPTSQYATLNVPNETSHLSHVMV</sequence>
<dbReference type="SMART" id="SM00091">
    <property type="entry name" value="PAS"/>
    <property type="match status" value="1"/>
</dbReference>
<dbReference type="GO" id="GO:0006355">
    <property type="term" value="P:regulation of DNA-templated transcription"/>
    <property type="evidence" value="ECO:0007669"/>
    <property type="project" value="InterPro"/>
</dbReference>
<dbReference type="InterPro" id="IPR003594">
    <property type="entry name" value="HATPase_dom"/>
</dbReference>
<dbReference type="PANTHER" id="PTHR43065">
    <property type="entry name" value="SENSOR HISTIDINE KINASE"/>
    <property type="match status" value="1"/>
</dbReference>
<dbReference type="PANTHER" id="PTHR43065:SF10">
    <property type="entry name" value="PEROXIDE STRESS-ACTIVATED HISTIDINE KINASE MAK3"/>
    <property type="match status" value="1"/>
</dbReference>
<dbReference type="InterPro" id="IPR013767">
    <property type="entry name" value="PAS_fold"/>
</dbReference>
<dbReference type="SUPFAM" id="SSF47384">
    <property type="entry name" value="Homodimeric domain of signal transducing histidine kinase"/>
    <property type="match status" value="1"/>
</dbReference>
<dbReference type="Gene3D" id="3.30.565.10">
    <property type="entry name" value="Histidine kinase-like ATPase, C-terminal domain"/>
    <property type="match status" value="1"/>
</dbReference>
<dbReference type="CDD" id="cd00130">
    <property type="entry name" value="PAS"/>
    <property type="match status" value="1"/>
</dbReference>
<keyword evidence="5" id="KW-0547">Nucleotide-binding</keyword>
<evidence type="ECO:0000256" key="8">
    <source>
        <dbReference type="ARBA" id="ARBA00023012"/>
    </source>
</evidence>
<keyword evidence="7" id="KW-0067">ATP-binding</keyword>
<evidence type="ECO:0000259" key="9">
    <source>
        <dbReference type="PROSITE" id="PS50109"/>
    </source>
</evidence>
<protein>
    <recommendedName>
        <fullName evidence="2">histidine kinase</fullName>
        <ecNumber evidence="2">2.7.13.3</ecNumber>
    </recommendedName>
</protein>
<dbReference type="NCBIfam" id="TIGR00229">
    <property type="entry name" value="sensory_box"/>
    <property type="match status" value="1"/>
</dbReference>
<evidence type="ECO:0000256" key="3">
    <source>
        <dbReference type="ARBA" id="ARBA00022553"/>
    </source>
</evidence>
<comment type="catalytic activity">
    <reaction evidence="1">
        <text>ATP + protein L-histidine = ADP + protein N-phospho-L-histidine.</text>
        <dbReference type="EC" id="2.7.13.3"/>
    </reaction>
</comment>
<keyword evidence="4" id="KW-0808">Transferase</keyword>
<dbReference type="SUPFAM" id="SSF55874">
    <property type="entry name" value="ATPase domain of HSP90 chaperone/DNA topoisomerase II/histidine kinase"/>
    <property type="match status" value="1"/>
</dbReference>